<dbReference type="STRING" id="1073089.A0A1L9RHQ1"/>
<gene>
    <name evidence="3" type="ORF">ASPWEDRAFT_584250</name>
</gene>
<dbReference type="OrthoDB" id="3501153at2759"/>
<keyword evidence="2" id="KW-0472">Membrane</keyword>
<evidence type="ECO:0000256" key="2">
    <source>
        <dbReference type="SAM" id="Phobius"/>
    </source>
</evidence>
<protein>
    <submittedName>
        <fullName evidence="3">Uncharacterized protein</fullName>
    </submittedName>
</protein>
<dbReference type="AlphaFoldDB" id="A0A1L9RHQ1"/>
<keyword evidence="4" id="KW-1185">Reference proteome</keyword>
<organism evidence="3 4">
    <name type="scientific">Aspergillus wentii DTO 134E9</name>
    <dbReference type="NCBI Taxonomy" id="1073089"/>
    <lineage>
        <taxon>Eukaryota</taxon>
        <taxon>Fungi</taxon>
        <taxon>Dikarya</taxon>
        <taxon>Ascomycota</taxon>
        <taxon>Pezizomycotina</taxon>
        <taxon>Eurotiomycetes</taxon>
        <taxon>Eurotiomycetidae</taxon>
        <taxon>Eurotiales</taxon>
        <taxon>Aspergillaceae</taxon>
        <taxon>Aspergillus</taxon>
        <taxon>Aspergillus subgen. Cremei</taxon>
    </lineage>
</organism>
<dbReference type="Proteomes" id="UP000184383">
    <property type="component" value="Unassembled WGS sequence"/>
</dbReference>
<feature type="region of interest" description="Disordered" evidence="1">
    <location>
        <begin position="1"/>
        <end position="23"/>
    </location>
</feature>
<dbReference type="EMBL" id="KV878213">
    <property type="protein sequence ID" value="OJJ34470.1"/>
    <property type="molecule type" value="Genomic_DNA"/>
</dbReference>
<dbReference type="InterPro" id="IPR053008">
    <property type="entry name" value="Phomopsin_biosynth_assoc"/>
</dbReference>
<name>A0A1L9RHQ1_ASPWE</name>
<accession>A0A1L9RHQ1</accession>
<keyword evidence="2" id="KW-1133">Transmembrane helix</keyword>
<reference evidence="4" key="1">
    <citation type="journal article" date="2017" name="Genome Biol.">
        <title>Comparative genomics reveals high biological diversity and specific adaptations in the industrially and medically important fungal genus Aspergillus.</title>
        <authorList>
            <person name="de Vries R.P."/>
            <person name="Riley R."/>
            <person name="Wiebenga A."/>
            <person name="Aguilar-Osorio G."/>
            <person name="Amillis S."/>
            <person name="Uchima C.A."/>
            <person name="Anderluh G."/>
            <person name="Asadollahi M."/>
            <person name="Askin M."/>
            <person name="Barry K."/>
            <person name="Battaglia E."/>
            <person name="Bayram O."/>
            <person name="Benocci T."/>
            <person name="Braus-Stromeyer S.A."/>
            <person name="Caldana C."/>
            <person name="Canovas D."/>
            <person name="Cerqueira G.C."/>
            <person name="Chen F."/>
            <person name="Chen W."/>
            <person name="Choi C."/>
            <person name="Clum A."/>
            <person name="Dos Santos R.A."/>
            <person name="Damasio A.R."/>
            <person name="Diallinas G."/>
            <person name="Emri T."/>
            <person name="Fekete E."/>
            <person name="Flipphi M."/>
            <person name="Freyberg S."/>
            <person name="Gallo A."/>
            <person name="Gournas C."/>
            <person name="Habgood R."/>
            <person name="Hainaut M."/>
            <person name="Harispe M.L."/>
            <person name="Henrissat B."/>
            <person name="Hilden K.S."/>
            <person name="Hope R."/>
            <person name="Hossain A."/>
            <person name="Karabika E."/>
            <person name="Karaffa L."/>
            <person name="Karanyi Z."/>
            <person name="Krasevec N."/>
            <person name="Kuo A."/>
            <person name="Kusch H."/>
            <person name="LaButti K."/>
            <person name="Lagendijk E.L."/>
            <person name="Lapidus A."/>
            <person name="Levasseur A."/>
            <person name="Lindquist E."/>
            <person name="Lipzen A."/>
            <person name="Logrieco A.F."/>
            <person name="MacCabe A."/>
            <person name="Maekelae M.R."/>
            <person name="Malavazi I."/>
            <person name="Melin P."/>
            <person name="Meyer V."/>
            <person name="Mielnichuk N."/>
            <person name="Miskei M."/>
            <person name="Molnar A.P."/>
            <person name="Mule G."/>
            <person name="Ngan C.Y."/>
            <person name="Orejas M."/>
            <person name="Orosz E."/>
            <person name="Ouedraogo J.P."/>
            <person name="Overkamp K.M."/>
            <person name="Park H.-S."/>
            <person name="Perrone G."/>
            <person name="Piumi F."/>
            <person name="Punt P.J."/>
            <person name="Ram A.F."/>
            <person name="Ramon A."/>
            <person name="Rauscher S."/>
            <person name="Record E."/>
            <person name="Riano-Pachon D.M."/>
            <person name="Robert V."/>
            <person name="Roehrig J."/>
            <person name="Ruller R."/>
            <person name="Salamov A."/>
            <person name="Salih N.S."/>
            <person name="Samson R.A."/>
            <person name="Sandor E."/>
            <person name="Sanguinetti M."/>
            <person name="Schuetze T."/>
            <person name="Sepcic K."/>
            <person name="Shelest E."/>
            <person name="Sherlock G."/>
            <person name="Sophianopoulou V."/>
            <person name="Squina F.M."/>
            <person name="Sun H."/>
            <person name="Susca A."/>
            <person name="Todd R.B."/>
            <person name="Tsang A."/>
            <person name="Unkles S.E."/>
            <person name="van de Wiele N."/>
            <person name="van Rossen-Uffink D."/>
            <person name="Oliveira J.V."/>
            <person name="Vesth T.C."/>
            <person name="Visser J."/>
            <person name="Yu J.-H."/>
            <person name="Zhou M."/>
            <person name="Andersen M.R."/>
            <person name="Archer D.B."/>
            <person name="Baker S.E."/>
            <person name="Benoit I."/>
            <person name="Brakhage A.A."/>
            <person name="Braus G.H."/>
            <person name="Fischer R."/>
            <person name="Frisvad J.C."/>
            <person name="Goldman G.H."/>
            <person name="Houbraken J."/>
            <person name="Oakley B."/>
            <person name="Pocsi I."/>
            <person name="Scazzocchio C."/>
            <person name="Seiboth B."/>
            <person name="vanKuyk P.A."/>
            <person name="Wortman J."/>
            <person name="Dyer P.S."/>
            <person name="Grigoriev I.V."/>
        </authorList>
    </citation>
    <scope>NUCLEOTIDE SEQUENCE [LARGE SCALE GENOMIC DNA]</scope>
    <source>
        <strain evidence="4">DTO 134E9</strain>
    </source>
</reference>
<sequence>MDSKYAHLNSSEDTLPPPSRSRSTPLILQTTTLLASLTTIFLLLFLPHSQSTIPIPSPTIPLGMNRINPSNTTHLQPCGTDAASARAAGCTFDLLTLAWLPPSCIDATLSQEFLEVASEPFYYDSDATQLIPNYDALSERPVGEVSWTTRKYHIYHCAFGWRLMHKMLERGGMLESGLSGFHHTEHCTDTLINTTVAMERVVTRAEISFPDC</sequence>
<proteinExistence type="predicted"/>
<dbReference type="RefSeq" id="XP_040688146.1">
    <property type="nucleotide sequence ID" value="XM_040838384.1"/>
</dbReference>
<dbReference type="VEuPathDB" id="FungiDB:ASPWEDRAFT_584250"/>
<evidence type="ECO:0000256" key="1">
    <source>
        <dbReference type="SAM" id="MobiDB-lite"/>
    </source>
</evidence>
<evidence type="ECO:0000313" key="4">
    <source>
        <dbReference type="Proteomes" id="UP000184383"/>
    </source>
</evidence>
<dbReference type="PANTHER" id="PTHR35896">
    <property type="entry name" value="IG-LIKE DOMAIN-CONTAINING PROTEIN"/>
    <property type="match status" value="1"/>
</dbReference>
<evidence type="ECO:0000313" key="3">
    <source>
        <dbReference type="EMBL" id="OJJ34470.1"/>
    </source>
</evidence>
<dbReference type="PANTHER" id="PTHR35896:SF3">
    <property type="entry name" value="MAJOR FACILITATOR SUPERFAMILY TRANSPORTER"/>
    <property type="match status" value="1"/>
</dbReference>
<dbReference type="GeneID" id="63754232"/>
<keyword evidence="2" id="KW-0812">Transmembrane</keyword>
<feature type="transmembrane region" description="Helical" evidence="2">
    <location>
        <begin position="26"/>
        <end position="46"/>
    </location>
</feature>